<keyword evidence="10" id="KW-1185">Reference proteome</keyword>
<keyword evidence="1" id="KW-0808">Transferase</keyword>
<evidence type="ECO:0000313" key="8">
    <source>
        <dbReference type="EMBL" id="GEN05646.1"/>
    </source>
</evidence>
<dbReference type="GO" id="GO:0005524">
    <property type="term" value="F:ATP binding"/>
    <property type="evidence" value="ECO:0007669"/>
    <property type="project" value="UniProtKB-UniRule"/>
</dbReference>
<sequence length="514" mass="54603">MGNDDLFAQTLLSSRGGPVSGEQRVGVELREGSLLGSYQLEALLGEGSMGRVFQARHARLGRQVALKVLKPEHARDGGFVQRFFQEARTVNQINHEHIVEIFDFVDEGEGGHVYCVMELLRGQGLGALLKQEPLSLARIQRIAVQVCAALGAAHQVGVVHRDIKPDNLFLTQRAGQPDFVKVLDFGVAKHLVTEGATPTGTLDGTIIGTPAYMSPEQAAGLTVDARSDIYAVGNILYEMLTGHPPFQAEAFGQLVVQIITQPPPPLPTQLATGEPLPSQLAELVMRCLAKEPEGRPQTLAEVTTGLLLLPVQVPSSPEAVAALEPSERPTRRMPVVVGPHRRRVLGAAGAGVVALLAAGALVWRGAGTSSAPVIVPSASESVVSPERVPEPMVLAAAAEQGVVPAVRLTVHSFPEGAQVVRSDTGEVLGVTPLVRELPRREVPLHLRVELAGYVSSERSVRLDSHTELEVPLAKSLTAPRANASKKPNVKKPSQGAATSRRNNARAASAESSGR</sequence>
<feature type="compositionally biased region" description="Low complexity" evidence="6">
    <location>
        <begin position="495"/>
        <end position="514"/>
    </location>
</feature>
<dbReference type="PROSITE" id="PS00107">
    <property type="entry name" value="PROTEIN_KINASE_ATP"/>
    <property type="match status" value="1"/>
</dbReference>
<dbReference type="PANTHER" id="PTHR43289:SF6">
    <property type="entry name" value="SERINE_THREONINE-PROTEIN KINASE NEKL-3"/>
    <property type="match status" value="1"/>
</dbReference>
<dbReference type="EMBL" id="FOIB01000001">
    <property type="protein sequence ID" value="SET00181.1"/>
    <property type="molecule type" value="Genomic_DNA"/>
</dbReference>
<dbReference type="EMBL" id="BJXR01000010">
    <property type="protein sequence ID" value="GEN05646.1"/>
    <property type="molecule type" value="Genomic_DNA"/>
</dbReference>
<dbReference type="CDD" id="cd14014">
    <property type="entry name" value="STKc_PknB_like"/>
    <property type="match status" value="1"/>
</dbReference>
<evidence type="ECO:0000256" key="6">
    <source>
        <dbReference type="SAM" id="MobiDB-lite"/>
    </source>
</evidence>
<proteinExistence type="predicted"/>
<dbReference type="Pfam" id="PF00069">
    <property type="entry name" value="Pkinase"/>
    <property type="match status" value="1"/>
</dbReference>
<evidence type="ECO:0000256" key="3">
    <source>
        <dbReference type="ARBA" id="ARBA00022777"/>
    </source>
</evidence>
<evidence type="ECO:0000256" key="1">
    <source>
        <dbReference type="ARBA" id="ARBA00022679"/>
    </source>
</evidence>
<dbReference type="Gene3D" id="3.30.200.20">
    <property type="entry name" value="Phosphorylase Kinase, domain 1"/>
    <property type="match status" value="1"/>
</dbReference>
<dbReference type="Proteomes" id="UP000183760">
    <property type="component" value="Unassembled WGS sequence"/>
</dbReference>
<reference evidence="8 11" key="2">
    <citation type="submission" date="2019-07" db="EMBL/GenBank/DDBJ databases">
        <title>Whole genome shotgun sequence of Myxococcus fulvus NBRC 100333.</title>
        <authorList>
            <person name="Hosoyama A."/>
            <person name="Uohara A."/>
            <person name="Ohji S."/>
            <person name="Ichikawa N."/>
        </authorList>
    </citation>
    <scope>NUCLEOTIDE SEQUENCE [LARGE SCALE GENOMIC DNA]</scope>
    <source>
        <strain evidence="8 11">NBRC 100333</strain>
    </source>
</reference>
<dbReference type="AlphaFoldDB" id="A0A511SUQ3"/>
<dbReference type="SMART" id="SM00220">
    <property type="entry name" value="S_TKc"/>
    <property type="match status" value="1"/>
</dbReference>
<feature type="region of interest" description="Disordered" evidence="6">
    <location>
        <begin position="472"/>
        <end position="514"/>
    </location>
</feature>
<gene>
    <name evidence="8" type="ORF">MFU01_06830</name>
    <name evidence="9" type="ORF">SAMN05443572_101808</name>
</gene>
<dbReference type="Gene3D" id="1.10.510.10">
    <property type="entry name" value="Transferase(Phosphotransferase) domain 1"/>
    <property type="match status" value="1"/>
</dbReference>
<evidence type="ECO:0000259" key="7">
    <source>
        <dbReference type="PROSITE" id="PS50011"/>
    </source>
</evidence>
<evidence type="ECO:0000256" key="5">
    <source>
        <dbReference type="PROSITE-ProRule" id="PRU10141"/>
    </source>
</evidence>
<keyword evidence="2 5" id="KW-0547">Nucleotide-binding</keyword>
<keyword evidence="9" id="KW-0723">Serine/threonine-protein kinase</keyword>
<keyword evidence="3 9" id="KW-0418">Kinase</keyword>
<protein>
    <submittedName>
        <fullName evidence="9">Serine/threonine protein kinase</fullName>
    </submittedName>
</protein>
<dbReference type="Proteomes" id="UP000321514">
    <property type="component" value="Unassembled WGS sequence"/>
</dbReference>
<evidence type="ECO:0000313" key="11">
    <source>
        <dbReference type="Proteomes" id="UP000321514"/>
    </source>
</evidence>
<dbReference type="InterPro" id="IPR011009">
    <property type="entry name" value="Kinase-like_dom_sf"/>
</dbReference>
<dbReference type="InterPro" id="IPR000719">
    <property type="entry name" value="Prot_kinase_dom"/>
</dbReference>
<dbReference type="PROSITE" id="PS00108">
    <property type="entry name" value="PROTEIN_KINASE_ST"/>
    <property type="match status" value="1"/>
</dbReference>
<dbReference type="PROSITE" id="PS50011">
    <property type="entry name" value="PROTEIN_KINASE_DOM"/>
    <property type="match status" value="1"/>
</dbReference>
<dbReference type="InterPro" id="IPR008271">
    <property type="entry name" value="Ser/Thr_kinase_AS"/>
</dbReference>
<dbReference type="SUPFAM" id="SSF56112">
    <property type="entry name" value="Protein kinase-like (PK-like)"/>
    <property type="match status" value="1"/>
</dbReference>
<comment type="caution">
    <text evidence="8">The sequence shown here is derived from an EMBL/GenBank/DDBJ whole genome shotgun (WGS) entry which is preliminary data.</text>
</comment>
<evidence type="ECO:0000256" key="2">
    <source>
        <dbReference type="ARBA" id="ARBA00022741"/>
    </source>
</evidence>
<dbReference type="RefSeq" id="WP_074949124.1">
    <property type="nucleotide sequence ID" value="NZ_BJXR01000010.1"/>
</dbReference>
<keyword evidence="4 5" id="KW-0067">ATP-binding</keyword>
<dbReference type="PANTHER" id="PTHR43289">
    <property type="entry name" value="MITOGEN-ACTIVATED PROTEIN KINASE KINASE KINASE 20-RELATED"/>
    <property type="match status" value="1"/>
</dbReference>
<feature type="domain" description="Protein kinase" evidence="7">
    <location>
        <begin position="38"/>
        <end position="307"/>
    </location>
</feature>
<reference evidence="9 10" key="1">
    <citation type="submission" date="2016-10" db="EMBL/GenBank/DDBJ databases">
        <authorList>
            <person name="Varghese N."/>
            <person name="Submissions S."/>
        </authorList>
    </citation>
    <scope>NUCLEOTIDE SEQUENCE [LARGE SCALE GENOMIC DNA]</scope>
    <source>
        <strain evidence="9 10">DSM 16525</strain>
    </source>
</reference>
<evidence type="ECO:0000256" key="4">
    <source>
        <dbReference type="ARBA" id="ARBA00022840"/>
    </source>
</evidence>
<evidence type="ECO:0000313" key="10">
    <source>
        <dbReference type="Proteomes" id="UP000183760"/>
    </source>
</evidence>
<dbReference type="OrthoDB" id="9801841at2"/>
<organism evidence="8 11">
    <name type="scientific">Myxococcus fulvus</name>
    <dbReference type="NCBI Taxonomy" id="33"/>
    <lineage>
        <taxon>Bacteria</taxon>
        <taxon>Pseudomonadati</taxon>
        <taxon>Myxococcota</taxon>
        <taxon>Myxococcia</taxon>
        <taxon>Myxococcales</taxon>
        <taxon>Cystobacterineae</taxon>
        <taxon>Myxococcaceae</taxon>
        <taxon>Myxococcus</taxon>
    </lineage>
</organism>
<evidence type="ECO:0000313" key="9">
    <source>
        <dbReference type="EMBL" id="SET00181.1"/>
    </source>
</evidence>
<accession>A0A511SUQ3</accession>
<name>A0A511SUQ3_MYXFU</name>
<dbReference type="GO" id="GO:0004674">
    <property type="term" value="F:protein serine/threonine kinase activity"/>
    <property type="evidence" value="ECO:0007669"/>
    <property type="project" value="UniProtKB-KW"/>
</dbReference>
<feature type="binding site" evidence="5">
    <location>
        <position position="67"/>
    </location>
    <ligand>
        <name>ATP</name>
        <dbReference type="ChEBI" id="CHEBI:30616"/>
    </ligand>
</feature>
<dbReference type="InterPro" id="IPR017441">
    <property type="entry name" value="Protein_kinase_ATP_BS"/>
</dbReference>